<keyword evidence="2" id="KW-0547">Nucleotide-binding</keyword>
<name>F4PZE6_CACFS</name>
<reference evidence="8" key="1">
    <citation type="journal article" date="2011" name="Genome Res.">
        <title>Phylogeny-wide analysis of social amoeba genomes highlights ancient origins for complex intercellular communication.</title>
        <authorList>
            <person name="Heidel A.J."/>
            <person name="Lawal H.M."/>
            <person name="Felder M."/>
            <person name="Schilde C."/>
            <person name="Helps N.R."/>
            <person name="Tunggal B."/>
            <person name="Rivero F."/>
            <person name="John U."/>
            <person name="Schleicher M."/>
            <person name="Eichinger L."/>
            <person name="Platzer M."/>
            <person name="Noegel A.A."/>
            <person name="Schaap P."/>
            <person name="Gloeckner G."/>
        </authorList>
    </citation>
    <scope>NUCLEOTIDE SEQUENCE [LARGE SCALE GENOMIC DNA]</scope>
    <source>
        <strain evidence="8">SH3</strain>
    </source>
</reference>
<sequence length="466" mass="49232">MTGCGGCSTKGSSGCCSTKSSSSTPTTTTNTTATVEKGGIRQYEFGAYSSNKIEYSNDATDSDNTTSSIPKKQSSGGGCSSGGCSSGSCKSSSTSTTTSVYNNNQQQQQQHNHSHSNSSHSHGSNQNDIITNEESIKIKEGTDDVLTASQGGCPSNTESAGKETVCQSCPGQGVCSSQSVNPDKKSIDIRMKVIKHKLLVLSGKGGVGKSSITSLLSFGLVHRQQKVSVLDIDICGPSIPKLMGVEGVAIVNSESGWVPPRPLPECNIHAGDIKVMSVGSMLGSQNNSIVWKGPRKTTIINRLLKDTFWGRQDYLVVDTPPGTGDEHLSIVSALSSTTNVVDGAIIVTSPQDLAVDTVKREIEFCLKQGVKVIGVIENLSGYACPCCDEVTEIWKPKDGTSSGGLGLAQLYNIPFLGRLPIDINLGYCSENGKCPFCDYPDSTGTKSFEKIIDSILIQLNQQQQKS</sequence>
<dbReference type="SUPFAM" id="SSF52540">
    <property type="entry name" value="P-loop containing nucleoside triphosphate hydrolases"/>
    <property type="match status" value="1"/>
</dbReference>
<evidence type="ECO:0000313" key="8">
    <source>
        <dbReference type="Proteomes" id="UP000007797"/>
    </source>
</evidence>
<dbReference type="GO" id="GO:0046872">
    <property type="term" value="F:metal ion binding"/>
    <property type="evidence" value="ECO:0007669"/>
    <property type="project" value="UniProtKB-KW"/>
</dbReference>
<dbReference type="Pfam" id="PF10609">
    <property type="entry name" value="ParA"/>
    <property type="match status" value="1"/>
</dbReference>
<keyword evidence="5" id="KW-0411">Iron-sulfur</keyword>
<feature type="region of interest" description="Disordered" evidence="6">
    <location>
        <begin position="54"/>
        <end position="127"/>
    </location>
</feature>
<dbReference type="AlphaFoldDB" id="F4PZE6"/>
<organism evidence="7 8">
    <name type="scientific">Cavenderia fasciculata</name>
    <name type="common">Slime mold</name>
    <name type="synonym">Dictyostelium fasciculatum</name>
    <dbReference type="NCBI Taxonomy" id="261658"/>
    <lineage>
        <taxon>Eukaryota</taxon>
        <taxon>Amoebozoa</taxon>
        <taxon>Evosea</taxon>
        <taxon>Eumycetozoa</taxon>
        <taxon>Dictyostelia</taxon>
        <taxon>Acytosteliales</taxon>
        <taxon>Cavenderiaceae</taxon>
        <taxon>Cavenderia</taxon>
    </lineage>
</organism>
<keyword evidence="8" id="KW-1185">Reference proteome</keyword>
<evidence type="ECO:0000256" key="6">
    <source>
        <dbReference type="SAM" id="MobiDB-lite"/>
    </source>
</evidence>
<dbReference type="PANTHER" id="PTHR23264:SF21">
    <property type="entry name" value="NUCLEOTIDE BINDING PROTEIN 1-LIKE PROTEIN"/>
    <property type="match status" value="1"/>
</dbReference>
<dbReference type="STRING" id="1054147.F4PZE6"/>
<evidence type="ECO:0000313" key="7">
    <source>
        <dbReference type="EMBL" id="EGG19175.1"/>
    </source>
</evidence>
<dbReference type="KEGG" id="dfa:DFA_02423"/>
<feature type="region of interest" description="Disordered" evidence="6">
    <location>
        <begin position="1"/>
        <end position="42"/>
    </location>
</feature>
<dbReference type="GO" id="GO:0016226">
    <property type="term" value="P:iron-sulfur cluster assembly"/>
    <property type="evidence" value="ECO:0007669"/>
    <property type="project" value="InterPro"/>
</dbReference>
<dbReference type="Proteomes" id="UP000007797">
    <property type="component" value="Unassembled WGS sequence"/>
</dbReference>
<dbReference type="InterPro" id="IPR033756">
    <property type="entry name" value="YlxH/NBP35"/>
</dbReference>
<accession>F4PZE6</accession>
<dbReference type="PANTHER" id="PTHR23264">
    <property type="entry name" value="NUCLEOTIDE-BINDING PROTEIN NBP35 YEAST -RELATED"/>
    <property type="match status" value="1"/>
</dbReference>
<feature type="compositionally biased region" description="Low complexity" evidence="6">
    <location>
        <begin position="9"/>
        <end position="32"/>
    </location>
</feature>
<evidence type="ECO:0008006" key="9">
    <source>
        <dbReference type="Google" id="ProtNLM"/>
    </source>
</evidence>
<dbReference type="GO" id="GO:0005524">
    <property type="term" value="F:ATP binding"/>
    <property type="evidence" value="ECO:0007669"/>
    <property type="project" value="UniProtKB-KW"/>
</dbReference>
<evidence type="ECO:0000256" key="4">
    <source>
        <dbReference type="ARBA" id="ARBA00023004"/>
    </source>
</evidence>
<feature type="compositionally biased region" description="Gly residues" evidence="6">
    <location>
        <begin position="75"/>
        <end position="85"/>
    </location>
</feature>
<dbReference type="EMBL" id="GL883016">
    <property type="protein sequence ID" value="EGG19175.1"/>
    <property type="molecule type" value="Genomic_DNA"/>
</dbReference>
<dbReference type="InterPro" id="IPR027417">
    <property type="entry name" value="P-loop_NTPase"/>
</dbReference>
<dbReference type="GO" id="GO:0005829">
    <property type="term" value="C:cytosol"/>
    <property type="evidence" value="ECO:0007669"/>
    <property type="project" value="TreeGrafter"/>
</dbReference>
<evidence type="ECO:0000256" key="2">
    <source>
        <dbReference type="ARBA" id="ARBA00022741"/>
    </source>
</evidence>
<dbReference type="Gene3D" id="3.40.50.300">
    <property type="entry name" value="P-loop containing nucleotide triphosphate hydrolases"/>
    <property type="match status" value="1"/>
</dbReference>
<dbReference type="HAMAP" id="MF_02040">
    <property type="entry name" value="Mrp_NBP35"/>
    <property type="match status" value="1"/>
</dbReference>
<protein>
    <recommendedName>
        <fullName evidence="9">Cytosolic Fe-S cluster assembly factor NUBP1 homolog</fullName>
    </recommendedName>
</protein>
<evidence type="ECO:0000256" key="5">
    <source>
        <dbReference type="ARBA" id="ARBA00023014"/>
    </source>
</evidence>
<keyword evidence="1" id="KW-0479">Metal-binding</keyword>
<dbReference type="GeneID" id="14871134"/>
<keyword evidence="4" id="KW-0408">Iron</keyword>
<evidence type="ECO:0000256" key="3">
    <source>
        <dbReference type="ARBA" id="ARBA00022840"/>
    </source>
</evidence>
<dbReference type="GO" id="GO:0140663">
    <property type="term" value="F:ATP-dependent FeS chaperone activity"/>
    <property type="evidence" value="ECO:0007669"/>
    <property type="project" value="InterPro"/>
</dbReference>
<dbReference type="GO" id="GO:0051536">
    <property type="term" value="F:iron-sulfur cluster binding"/>
    <property type="evidence" value="ECO:0007669"/>
    <property type="project" value="UniProtKB-KW"/>
</dbReference>
<proteinExistence type="inferred from homology"/>
<evidence type="ECO:0000256" key="1">
    <source>
        <dbReference type="ARBA" id="ARBA00022723"/>
    </source>
</evidence>
<keyword evidence="3" id="KW-0067">ATP-binding</keyword>
<gene>
    <name evidence="7" type="ORF">DFA_02423</name>
</gene>
<dbReference type="OMA" id="EYGWIPP"/>
<dbReference type="RefSeq" id="XP_004366808.1">
    <property type="nucleotide sequence ID" value="XM_004366751.1"/>
</dbReference>
<feature type="compositionally biased region" description="Polar residues" evidence="6">
    <location>
        <begin position="54"/>
        <end position="73"/>
    </location>
</feature>
<dbReference type="OrthoDB" id="1741334at2759"/>
<feature type="compositionally biased region" description="Low complexity" evidence="6">
    <location>
        <begin position="86"/>
        <end position="127"/>
    </location>
</feature>
<dbReference type="CDD" id="cd02037">
    <property type="entry name" value="Mrp_NBP35"/>
    <property type="match status" value="1"/>
</dbReference>
<dbReference type="InterPro" id="IPR019591">
    <property type="entry name" value="Mrp/NBP35_ATP-bd"/>
</dbReference>